<keyword evidence="3" id="KW-1185">Reference proteome</keyword>
<dbReference type="EMBL" id="BBMS01000015">
    <property type="protein sequence ID" value="GAL26085.1"/>
    <property type="molecule type" value="Genomic_DNA"/>
</dbReference>
<dbReference type="Gene3D" id="3.30.300.30">
    <property type="match status" value="1"/>
</dbReference>
<organism evidence="2 3">
    <name type="scientific">Vibrio variabilis</name>
    <dbReference type="NCBI Taxonomy" id="990271"/>
    <lineage>
        <taxon>Bacteria</taxon>
        <taxon>Pseudomonadati</taxon>
        <taxon>Pseudomonadota</taxon>
        <taxon>Gammaproteobacteria</taxon>
        <taxon>Vibrionales</taxon>
        <taxon>Vibrionaceae</taxon>
        <taxon>Vibrio</taxon>
    </lineage>
</organism>
<dbReference type="Pfam" id="PF13193">
    <property type="entry name" value="AMP-binding_C"/>
    <property type="match status" value="1"/>
</dbReference>
<dbReference type="GO" id="GO:0030729">
    <property type="term" value="F:acetoacetate-CoA ligase activity"/>
    <property type="evidence" value="ECO:0007669"/>
    <property type="project" value="UniProtKB-EC"/>
</dbReference>
<proteinExistence type="predicted"/>
<dbReference type="EC" id="6.2.1.16" evidence="2"/>
<dbReference type="PANTHER" id="PTHR42921:SF1">
    <property type="entry name" value="ACETOACETYL-COA SYNTHETASE"/>
    <property type="match status" value="1"/>
</dbReference>
<dbReference type="SUPFAM" id="SSF56801">
    <property type="entry name" value="Acetyl-CoA synthetase-like"/>
    <property type="match status" value="1"/>
</dbReference>
<reference evidence="3" key="2">
    <citation type="submission" date="2014-09" db="EMBL/GenBank/DDBJ databases">
        <authorList>
            <consortium name="NBRP consortium"/>
            <person name="Sawabe T."/>
            <person name="Meirelles P."/>
            <person name="Nakanishi M."/>
            <person name="Sayaka M."/>
            <person name="Hattori M."/>
            <person name="Ohkuma M."/>
        </authorList>
    </citation>
    <scope>NUCLEOTIDE SEQUENCE [LARGE SCALE GENOMIC DNA]</scope>
    <source>
        <strain evidence="3">JCM 19239</strain>
    </source>
</reference>
<keyword evidence="2" id="KW-0436">Ligase</keyword>
<accession>A0ABQ0JBD4</accession>
<reference evidence="3" key="1">
    <citation type="submission" date="2014-09" db="EMBL/GenBank/DDBJ databases">
        <title>Vibrio variabilis JCM 19239. (C206) whole genome shotgun sequence.</title>
        <authorList>
            <person name="Sawabe T."/>
            <person name="Meirelles P."/>
            <person name="Nakanishi M."/>
            <person name="Sayaka M."/>
            <person name="Hattori M."/>
            <person name="Ohkuma M."/>
        </authorList>
    </citation>
    <scope>NUCLEOTIDE SEQUENCE [LARGE SCALE GENOMIC DNA]</scope>
    <source>
        <strain evidence="3">JCM 19239</strain>
    </source>
</reference>
<evidence type="ECO:0000313" key="2">
    <source>
        <dbReference type="EMBL" id="GAL26085.1"/>
    </source>
</evidence>
<dbReference type="InterPro" id="IPR025110">
    <property type="entry name" value="AMP-bd_C"/>
</dbReference>
<protein>
    <submittedName>
        <fullName evidence="2">Acetoacetyl-CoA synthetase</fullName>
        <ecNumber evidence="2">6.2.1.16</ecNumber>
    </submittedName>
</protein>
<dbReference type="PANTHER" id="PTHR42921">
    <property type="entry name" value="ACETOACETYL-COA SYNTHETASE"/>
    <property type="match status" value="1"/>
</dbReference>
<evidence type="ECO:0000313" key="3">
    <source>
        <dbReference type="Proteomes" id="UP000029223"/>
    </source>
</evidence>
<comment type="caution">
    <text evidence="2">The sequence shown here is derived from an EMBL/GenBank/DDBJ whole genome shotgun (WGS) entry which is preliminary data.</text>
</comment>
<sequence length="136" mass="14889">MRFFGRSDATLNPGGVRIGTAEIYQQVNQLDDIVDSIAVGRTHLGDERIVLFVQLSPAAVLNESLRDSIKQQLKTHCSPRHVPAEIYAISEIPKTKSGKLVELAVKQVLHGKEVNNKGAIANPHVLDEVAEFAHCV</sequence>
<name>A0ABQ0JBD4_9VIBR</name>
<gene>
    <name evidence="2" type="ORF">JCM19239_4940</name>
</gene>
<dbReference type="Proteomes" id="UP000029223">
    <property type="component" value="Unassembled WGS sequence"/>
</dbReference>
<evidence type="ECO:0000259" key="1">
    <source>
        <dbReference type="Pfam" id="PF13193"/>
    </source>
</evidence>
<feature type="domain" description="AMP-binding enzyme C-terminal" evidence="1">
    <location>
        <begin position="27"/>
        <end position="99"/>
    </location>
</feature>
<dbReference type="InterPro" id="IPR045851">
    <property type="entry name" value="AMP-bd_C_sf"/>
</dbReference>